<dbReference type="GO" id="GO:0051239">
    <property type="term" value="P:regulation of multicellular organismal process"/>
    <property type="evidence" value="ECO:0007669"/>
    <property type="project" value="UniProtKB-ARBA"/>
</dbReference>
<keyword evidence="3" id="KW-0804">Transcription</keyword>
<dbReference type="GO" id="GO:0000981">
    <property type="term" value="F:DNA-binding transcription factor activity, RNA polymerase II-specific"/>
    <property type="evidence" value="ECO:0007669"/>
    <property type="project" value="TreeGrafter"/>
</dbReference>
<dbReference type="GO" id="GO:0060395">
    <property type="term" value="P:SMAD protein signal transduction"/>
    <property type="evidence" value="ECO:0007669"/>
    <property type="project" value="TreeGrafter"/>
</dbReference>
<comment type="subcellular location">
    <subcellularLocation>
        <location evidence="1">Nucleus</location>
    </subcellularLocation>
</comment>
<organism evidence="6 7">
    <name type="scientific">Ancylostoma ceylanicum</name>
    <dbReference type="NCBI Taxonomy" id="53326"/>
    <lineage>
        <taxon>Eukaryota</taxon>
        <taxon>Metazoa</taxon>
        <taxon>Ecdysozoa</taxon>
        <taxon>Nematoda</taxon>
        <taxon>Chromadorea</taxon>
        <taxon>Rhabditida</taxon>
        <taxon>Rhabditina</taxon>
        <taxon>Rhabditomorpha</taxon>
        <taxon>Strongyloidea</taxon>
        <taxon>Ancylostomatidae</taxon>
        <taxon>Ancylostomatinae</taxon>
        <taxon>Ancylostoma</taxon>
    </lineage>
</organism>
<dbReference type="Proteomes" id="UP000054495">
    <property type="component" value="Unassembled WGS sequence"/>
</dbReference>
<dbReference type="GO" id="GO:0000978">
    <property type="term" value="F:RNA polymerase II cis-regulatory region sequence-specific DNA binding"/>
    <property type="evidence" value="ECO:0007669"/>
    <property type="project" value="TreeGrafter"/>
</dbReference>
<evidence type="ECO:0000256" key="2">
    <source>
        <dbReference type="ARBA" id="ARBA00023015"/>
    </source>
</evidence>
<keyword evidence="4" id="KW-0539">Nucleus</keyword>
<evidence type="ECO:0000256" key="3">
    <source>
        <dbReference type="ARBA" id="ARBA00023163"/>
    </source>
</evidence>
<protein>
    <submittedName>
        <fullName evidence="6">MH1 domain protein</fullName>
    </submittedName>
</protein>
<dbReference type="GO" id="GO:0070411">
    <property type="term" value="F:I-SMAD binding"/>
    <property type="evidence" value="ECO:0007669"/>
    <property type="project" value="TreeGrafter"/>
</dbReference>
<dbReference type="Gene3D" id="3.90.520.10">
    <property type="entry name" value="SMAD MH1 domain"/>
    <property type="match status" value="2"/>
</dbReference>
<dbReference type="InterPro" id="IPR013019">
    <property type="entry name" value="MAD_homology_MH1"/>
</dbReference>
<dbReference type="PROSITE" id="PS51075">
    <property type="entry name" value="MH1"/>
    <property type="match status" value="1"/>
</dbReference>
<dbReference type="GO" id="GO:0009653">
    <property type="term" value="P:anatomical structure morphogenesis"/>
    <property type="evidence" value="ECO:0007669"/>
    <property type="project" value="TreeGrafter"/>
</dbReference>
<dbReference type="InterPro" id="IPR036578">
    <property type="entry name" value="SMAD_MH1_sf"/>
</dbReference>
<dbReference type="Pfam" id="PF03165">
    <property type="entry name" value="MH1"/>
    <property type="match status" value="1"/>
</dbReference>
<evidence type="ECO:0000256" key="4">
    <source>
        <dbReference type="ARBA" id="ARBA00023242"/>
    </source>
</evidence>
<dbReference type="GO" id="GO:0030509">
    <property type="term" value="P:BMP signaling pathway"/>
    <property type="evidence" value="ECO:0007669"/>
    <property type="project" value="TreeGrafter"/>
</dbReference>
<proteinExistence type="predicted"/>
<feature type="domain" description="MH1" evidence="5">
    <location>
        <begin position="1"/>
        <end position="114"/>
    </location>
</feature>
<gene>
    <name evidence="6" type="ORF">ANCCEY_10278</name>
</gene>
<dbReference type="InterPro" id="IPR013790">
    <property type="entry name" value="Dwarfin"/>
</dbReference>
<dbReference type="InterPro" id="IPR003619">
    <property type="entry name" value="MAD_homology1_Dwarfin-type"/>
</dbReference>
<name>A0A0D6LFA7_9BILA</name>
<accession>A0A0D6LFA7</accession>
<keyword evidence="2" id="KW-0805">Transcription regulation</keyword>
<evidence type="ECO:0000313" key="7">
    <source>
        <dbReference type="Proteomes" id="UP000054495"/>
    </source>
</evidence>
<evidence type="ECO:0000313" key="6">
    <source>
        <dbReference type="EMBL" id="EPB70649.1"/>
    </source>
</evidence>
<dbReference type="GO" id="GO:0071144">
    <property type="term" value="C:heteromeric SMAD protein complex"/>
    <property type="evidence" value="ECO:0007669"/>
    <property type="project" value="TreeGrafter"/>
</dbReference>
<evidence type="ECO:0000256" key="1">
    <source>
        <dbReference type="ARBA" id="ARBA00004123"/>
    </source>
</evidence>
<keyword evidence="7" id="KW-1185">Reference proteome</keyword>
<dbReference type="GO" id="GO:0030154">
    <property type="term" value="P:cell differentiation"/>
    <property type="evidence" value="ECO:0007669"/>
    <property type="project" value="TreeGrafter"/>
</dbReference>
<dbReference type="SUPFAM" id="SSF56366">
    <property type="entry name" value="SMAD MH1 domain"/>
    <property type="match status" value="1"/>
</dbReference>
<dbReference type="PANTHER" id="PTHR13703">
    <property type="entry name" value="SMAD"/>
    <property type="match status" value="1"/>
</dbReference>
<sequence>MRSLFESSSSTNKTIAQLCELVKTETISHEGNDDPAWAENVVKTLAKRLKKSKYLEELARAIINEDRLTDCCAIPASHHELKAVDNCRYPFAKKAEMICINPYHYEPIHAKAPPLPPVVVNKTAGYYQVTPSAIAALTNHGFGGQTFEDVC</sequence>
<dbReference type="EMBL" id="KE125175">
    <property type="protein sequence ID" value="EPB70649.1"/>
    <property type="molecule type" value="Genomic_DNA"/>
</dbReference>
<dbReference type="AlphaFoldDB" id="A0A0D6LFA7"/>
<evidence type="ECO:0000259" key="5">
    <source>
        <dbReference type="PROSITE" id="PS51075"/>
    </source>
</evidence>
<dbReference type="SMART" id="SM00523">
    <property type="entry name" value="DWA"/>
    <property type="match status" value="1"/>
</dbReference>
<reference evidence="6 7" key="1">
    <citation type="submission" date="2013-05" db="EMBL/GenBank/DDBJ databases">
        <title>Draft genome of the parasitic nematode Anyclostoma ceylanicum.</title>
        <authorList>
            <person name="Mitreva M."/>
        </authorList>
    </citation>
    <scope>NUCLEOTIDE SEQUENCE [LARGE SCALE GENOMIC DNA]</scope>
</reference>